<feature type="non-terminal residue" evidence="2">
    <location>
        <position position="1"/>
    </location>
</feature>
<proteinExistence type="predicted"/>
<organism evidence="2 3">
    <name type="scientific">Stylosanthes scabra</name>
    <dbReference type="NCBI Taxonomy" id="79078"/>
    <lineage>
        <taxon>Eukaryota</taxon>
        <taxon>Viridiplantae</taxon>
        <taxon>Streptophyta</taxon>
        <taxon>Embryophyta</taxon>
        <taxon>Tracheophyta</taxon>
        <taxon>Spermatophyta</taxon>
        <taxon>Magnoliopsida</taxon>
        <taxon>eudicotyledons</taxon>
        <taxon>Gunneridae</taxon>
        <taxon>Pentapetalae</taxon>
        <taxon>rosids</taxon>
        <taxon>fabids</taxon>
        <taxon>Fabales</taxon>
        <taxon>Fabaceae</taxon>
        <taxon>Papilionoideae</taxon>
        <taxon>50 kb inversion clade</taxon>
        <taxon>dalbergioids sensu lato</taxon>
        <taxon>Dalbergieae</taxon>
        <taxon>Pterocarpus clade</taxon>
        <taxon>Stylosanthes</taxon>
    </lineage>
</organism>
<evidence type="ECO:0000256" key="1">
    <source>
        <dbReference type="SAM" id="MobiDB-lite"/>
    </source>
</evidence>
<name>A0ABU6S0I9_9FABA</name>
<protein>
    <submittedName>
        <fullName evidence="2">Uncharacterized protein</fullName>
    </submittedName>
</protein>
<reference evidence="2 3" key="1">
    <citation type="journal article" date="2023" name="Plants (Basel)">
        <title>Bridging the Gap: Combining Genomics and Transcriptomics Approaches to Understand Stylosanthes scabra, an Orphan Legume from the Brazilian Caatinga.</title>
        <authorList>
            <person name="Ferreira-Neto J.R.C."/>
            <person name="da Silva M.D."/>
            <person name="Binneck E."/>
            <person name="de Melo N.F."/>
            <person name="da Silva R.H."/>
            <person name="de Melo A.L.T.M."/>
            <person name="Pandolfi V."/>
            <person name="Bustamante F.O."/>
            <person name="Brasileiro-Vidal A.C."/>
            <person name="Benko-Iseppon A.M."/>
        </authorList>
    </citation>
    <scope>NUCLEOTIDE SEQUENCE [LARGE SCALE GENOMIC DNA]</scope>
    <source>
        <tissue evidence="2">Leaves</tissue>
    </source>
</reference>
<feature type="compositionally biased region" description="Basic and acidic residues" evidence="1">
    <location>
        <begin position="50"/>
        <end position="63"/>
    </location>
</feature>
<evidence type="ECO:0000313" key="2">
    <source>
        <dbReference type="EMBL" id="MED6129616.1"/>
    </source>
</evidence>
<evidence type="ECO:0000313" key="3">
    <source>
        <dbReference type="Proteomes" id="UP001341840"/>
    </source>
</evidence>
<accession>A0ABU6S0I9</accession>
<feature type="region of interest" description="Disordered" evidence="1">
    <location>
        <begin position="1"/>
        <end position="84"/>
    </location>
</feature>
<gene>
    <name evidence="2" type="ORF">PIB30_109612</name>
</gene>
<comment type="caution">
    <text evidence="2">The sequence shown here is derived from an EMBL/GenBank/DDBJ whole genome shotgun (WGS) entry which is preliminary data.</text>
</comment>
<dbReference type="EMBL" id="JASCZI010035923">
    <property type="protein sequence ID" value="MED6129616.1"/>
    <property type="molecule type" value="Genomic_DNA"/>
</dbReference>
<dbReference type="Proteomes" id="UP001341840">
    <property type="component" value="Unassembled WGS sequence"/>
</dbReference>
<keyword evidence="3" id="KW-1185">Reference proteome</keyword>
<sequence>PHSSFLLLQSDRRNPNRASIRNSKSPPSPFSVEPPCEPPKPRRRLLRTGSRGERSIENDEDPHLVTAQLTPPSPSGFSGAAAET</sequence>